<dbReference type="InterPro" id="IPR036640">
    <property type="entry name" value="ABC1_TM_sf"/>
</dbReference>
<comment type="caution">
    <text evidence="5">The sequence shown here is derived from an EMBL/GenBank/DDBJ whole genome shotgun (WGS) entry which is preliminary data.</text>
</comment>
<dbReference type="AlphaFoldDB" id="A0AAV5VDI4"/>
<dbReference type="EMBL" id="BTSY01000002">
    <property type="protein sequence ID" value="GMT16645.1"/>
    <property type="molecule type" value="Genomic_DNA"/>
</dbReference>
<proteinExistence type="predicted"/>
<dbReference type="Gene3D" id="1.20.1560.10">
    <property type="entry name" value="ABC transporter type 1, transmembrane domain"/>
    <property type="match status" value="1"/>
</dbReference>
<keyword evidence="2 4" id="KW-1133">Transmembrane helix</keyword>
<evidence type="ECO:0000256" key="2">
    <source>
        <dbReference type="ARBA" id="ARBA00022989"/>
    </source>
</evidence>
<gene>
    <name evidence="5" type="ORF">PFISCL1PPCAC_7942</name>
</gene>
<dbReference type="SUPFAM" id="SSF90123">
    <property type="entry name" value="ABC transporter transmembrane region"/>
    <property type="match status" value="1"/>
</dbReference>
<evidence type="ECO:0000256" key="1">
    <source>
        <dbReference type="ARBA" id="ARBA00022692"/>
    </source>
</evidence>
<feature type="non-terminal residue" evidence="5">
    <location>
        <position position="1"/>
    </location>
</feature>
<protein>
    <recommendedName>
        <fullName evidence="7">ABC transmembrane type-1 domain-containing protein</fullName>
    </recommendedName>
</protein>
<dbReference type="Proteomes" id="UP001432322">
    <property type="component" value="Unassembled WGS sequence"/>
</dbReference>
<accession>A0AAV5VDI4</accession>
<feature type="transmembrane region" description="Helical" evidence="4">
    <location>
        <begin position="77"/>
        <end position="97"/>
    </location>
</feature>
<evidence type="ECO:0000313" key="6">
    <source>
        <dbReference type="Proteomes" id="UP001432322"/>
    </source>
</evidence>
<feature type="transmembrane region" description="Helical" evidence="4">
    <location>
        <begin position="31"/>
        <end position="57"/>
    </location>
</feature>
<evidence type="ECO:0000313" key="5">
    <source>
        <dbReference type="EMBL" id="GMT16645.1"/>
    </source>
</evidence>
<keyword evidence="3 4" id="KW-0472">Membrane</keyword>
<organism evidence="5 6">
    <name type="scientific">Pristionchus fissidentatus</name>
    <dbReference type="NCBI Taxonomy" id="1538716"/>
    <lineage>
        <taxon>Eukaryota</taxon>
        <taxon>Metazoa</taxon>
        <taxon>Ecdysozoa</taxon>
        <taxon>Nematoda</taxon>
        <taxon>Chromadorea</taxon>
        <taxon>Rhabditida</taxon>
        <taxon>Rhabditina</taxon>
        <taxon>Diplogasteromorpha</taxon>
        <taxon>Diplogasteroidea</taxon>
        <taxon>Neodiplogasteridae</taxon>
        <taxon>Pristionchus</taxon>
    </lineage>
</organism>
<keyword evidence="6" id="KW-1185">Reference proteome</keyword>
<dbReference type="GO" id="GO:0005524">
    <property type="term" value="F:ATP binding"/>
    <property type="evidence" value="ECO:0007669"/>
    <property type="project" value="InterPro"/>
</dbReference>
<evidence type="ECO:0000256" key="4">
    <source>
        <dbReference type="SAM" id="Phobius"/>
    </source>
</evidence>
<reference evidence="5" key="1">
    <citation type="submission" date="2023-10" db="EMBL/GenBank/DDBJ databases">
        <title>Genome assembly of Pristionchus species.</title>
        <authorList>
            <person name="Yoshida K."/>
            <person name="Sommer R.J."/>
        </authorList>
    </citation>
    <scope>NUCLEOTIDE SEQUENCE</scope>
    <source>
        <strain evidence="5">RS5133</strain>
    </source>
</reference>
<dbReference type="GO" id="GO:0016020">
    <property type="term" value="C:membrane"/>
    <property type="evidence" value="ECO:0007669"/>
    <property type="project" value="InterPro"/>
</dbReference>
<feature type="non-terminal residue" evidence="5">
    <location>
        <position position="98"/>
    </location>
</feature>
<evidence type="ECO:0000256" key="3">
    <source>
        <dbReference type="ARBA" id="ARBA00023136"/>
    </source>
</evidence>
<evidence type="ECO:0008006" key="7">
    <source>
        <dbReference type="Google" id="ProtNLM"/>
    </source>
</evidence>
<name>A0AAV5VDI4_9BILA</name>
<keyword evidence="1 4" id="KW-0812">Transmembrane</keyword>
<sequence>RSDGDDDEDFSAVKPVSFLELFRFASTRERVAIGVAIVLSVIVGMTLPAYICLSGVITTLYVDVKEPKGNLDFLHQVWRLSSLYGVFFAFTFIVGYVE</sequence>